<comment type="caution">
    <text evidence="1">The sequence shown here is derived from an EMBL/GenBank/DDBJ whole genome shotgun (WGS) entry which is preliminary data.</text>
</comment>
<protein>
    <recommendedName>
        <fullName evidence="3">DUF1579 domain-containing protein</fullName>
    </recommendedName>
</protein>
<dbReference type="Proteomes" id="UP000432015">
    <property type="component" value="Unassembled WGS sequence"/>
</dbReference>
<proteinExistence type="predicted"/>
<evidence type="ECO:0000313" key="1">
    <source>
        <dbReference type="EMBL" id="MUN38581.1"/>
    </source>
</evidence>
<dbReference type="EMBL" id="WOFH01000006">
    <property type="protein sequence ID" value="MUN38581.1"/>
    <property type="molecule type" value="Genomic_DNA"/>
</dbReference>
<dbReference type="AlphaFoldDB" id="A0A7K1L2E6"/>
<evidence type="ECO:0008006" key="3">
    <source>
        <dbReference type="Google" id="ProtNLM"/>
    </source>
</evidence>
<sequence length="143" mass="16175">MTRLPPNPALIQLEVLVGEWDVEVPEIPGARGKATITWIEGGAFLRFHTEAPDPAPDATLIIGRDDSTDEYTLFHYDSRGVSRVYGMGFDNGRWRMWRDAQGFHQRFEGTVAPDGTTIRGAWEKSPDGAEWQRDLTLVYTKRP</sequence>
<accession>A0A7K1L2E6</accession>
<evidence type="ECO:0000313" key="2">
    <source>
        <dbReference type="Proteomes" id="UP000432015"/>
    </source>
</evidence>
<keyword evidence="2" id="KW-1185">Reference proteome</keyword>
<gene>
    <name evidence="1" type="ORF">GNZ18_18500</name>
</gene>
<reference evidence="1 2" key="1">
    <citation type="submission" date="2019-11" db="EMBL/GenBank/DDBJ databases">
        <authorList>
            <person name="Cao P."/>
        </authorList>
    </citation>
    <scope>NUCLEOTIDE SEQUENCE [LARGE SCALE GENOMIC DNA]</scope>
    <source>
        <strain evidence="1 2">NEAU-AAG5</strain>
    </source>
</reference>
<name>A0A7K1L2E6_9ACTN</name>
<organism evidence="1 2">
    <name type="scientific">Actinomadura litoris</name>
    <dbReference type="NCBI Taxonomy" id="2678616"/>
    <lineage>
        <taxon>Bacteria</taxon>
        <taxon>Bacillati</taxon>
        <taxon>Actinomycetota</taxon>
        <taxon>Actinomycetes</taxon>
        <taxon>Streptosporangiales</taxon>
        <taxon>Thermomonosporaceae</taxon>
        <taxon>Actinomadura</taxon>
    </lineage>
</organism>
<dbReference type="RefSeq" id="WP_156217757.1">
    <property type="nucleotide sequence ID" value="NZ_WOFH01000006.1"/>
</dbReference>